<organism evidence="1 2">
    <name type="scientific">Emericellopsis atlantica</name>
    <dbReference type="NCBI Taxonomy" id="2614577"/>
    <lineage>
        <taxon>Eukaryota</taxon>
        <taxon>Fungi</taxon>
        <taxon>Dikarya</taxon>
        <taxon>Ascomycota</taxon>
        <taxon>Pezizomycotina</taxon>
        <taxon>Sordariomycetes</taxon>
        <taxon>Hypocreomycetidae</taxon>
        <taxon>Hypocreales</taxon>
        <taxon>Bionectriaceae</taxon>
        <taxon>Emericellopsis</taxon>
    </lineage>
</organism>
<dbReference type="RefSeq" id="XP_046118187.1">
    <property type="nucleotide sequence ID" value="XM_046267275.1"/>
</dbReference>
<dbReference type="Proteomes" id="UP000887229">
    <property type="component" value="Unassembled WGS sequence"/>
</dbReference>
<comment type="caution">
    <text evidence="1">The sequence shown here is derived from an EMBL/GenBank/DDBJ whole genome shotgun (WGS) entry which is preliminary data.</text>
</comment>
<reference evidence="1" key="1">
    <citation type="journal article" date="2021" name="IMA Fungus">
        <title>Genomic characterization of three marine fungi, including Emericellopsis atlantica sp. nov. with signatures of a generalist lifestyle and marine biomass degradation.</title>
        <authorList>
            <person name="Hagestad O.C."/>
            <person name="Hou L."/>
            <person name="Andersen J.H."/>
            <person name="Hansen E.H."/>
            <person name="Altermark B."/>
            <person name="Li C."/>
            <person name="Kuhnert E."/>
            <person name="Cox R.J."/>
            <person name="Crous P.W."/>
            <person name="Spatafora J.W."/>
            <person name="Lail K."/>
            <person name="Amirebrahimi M."/>
            <person name="Lipzen A."/>
            <person name="Pangilinan J."/>
            <person name="Andreopoulos W."/>
            <person name="Hayes R.D."/>
            <person name="Ng V."/>
            <person name="Grigoriev I.V."/>
            <person name="Jackson S.A."/>
            <person name="Sutton T.D.S."/>
            <person name="Dobson A.D.W."/>
            <person name="Rama T."/>
        </authorList>
    </citation>
    <scope>NUCLEOTIDE SEQUENCE</scope>
    <source>
        <strain evidence="1">TS7</strain>
    </source>
</reference>
<sequence length="219" mass="24612">MIYLERGRDDSSFPGTTGKFRRFVLFAYHPQRMLYGRQIALSKTQDLVLEVASKLSGIDIDRQFYQVTHRPGTYGKLATWQRKIQIRHNTQAIREVMFVAGKDVLEGSDNTNTARAPQKYENFTELDTPLDIAPEAEEDLESRPEKTLLAMTPEPRQQLLTSPSELLPNTYALQHLATALMRTGASQDQALIITGLGASMALDDAAITEWADIPSELQD</sequence>
<dbReference type="GeneID" id="70298178"/>
<keyword evidence="2" id="KW-1185">Reference proteome</keyword>
<name>A0A9P8CP81_9HYPO</name>
<dbReference type="EMBL" id="MU251254">
    <property type="protein sequence ID" value="KAG9254263.1"/>
    <property type="molecule type" value="Genomic_DNA"/>
</dbReference>
<gene>
    <name evidence="1" type="ORF">F5Z01DRAFT_99648</name>
</gene>
<protein>
    <submittedName>
        <fullName evidence="1">Uncharacterized protein</fullName>
    </submittedName>
</protein>
<dbReference type="AlphaFoldDB" id="A0A9P8CP81"/>
<evidence type="ECO:0000313" key="2">
    <source>
        <dbReference type="Proteomes" id="UP000887229"/>
    </source>
</evidence>
<dbReference type="OrthoDB" id="5209368at2759"/>
<accession>A0A9P8CP81</accession>
<proteinExistence type="predicted"/>
<evidence type="ECO:0000313" key="1">
    <source>
        <dbReference type="EMBL" id="KAG9254263.1"/>
    </source>
</evidence>